<name>G0MUZ2_CAEBE</name>
<evidence type="ECO:0000313" key="1">
    <source>
        <dbReference type="EMBL" id="EGT44471.1"/>
    </source>
</evidence>
<proteinExistence type="predicted"/>
<dbReference type="HOGENOM" id="CLU_2308516_0_0_1"/>
<reference evidence="2" key="1">
    <citation type="submission" date="2011-07" db="EMBL/GenBank/DDBJ databases">
        <authorList>
            <consortium name="Caenorhabditis brenneri Sequencing and Analysis Consortium"/>
            <person name="Wilson R.K."/>
        </authorList>
    </citation>
    <scope>NUCLEOTIDE SEQUENCE [LARGE SCALE GENOMIC DNA]</scope>
    <source>
        <strain evidence="2">PB2801</strain>
    </source>
</reference>
<evidence type="ECO:0000313" key="2">
    <source>
        <dbReference type="Proteomes" id="UP000008068"/>
    </source>
</evidence>
<sequence length="113" mass="12955">MTILKQHKSFLKRLSDEIVSVYDNSSKKGVLVVPYNPDTHVNIETKVSPIVDKYGAEFVICSCNPLQIHRNLFYSVAPEPNLCALYDHTTGKVDWFQENNIENIMKERYGIGH</sequence>
<protein>
    <submittedName>
        <fullName evidence="1">Uncharacterized protein</fullName>
    </submittedName>
</protein>
<dbReference type="EMBL" id="GL379813">
    <property type="protein sequence ID" value="EGT44471.1"/>
    <property type="molecule type" value="Genomic_DNA"/>
</dbReference>
<dbReference type="Proteomes" id="UP000008068">
    <property type="component" value="Unassembled WGS sequence"/>
</dbReference>
<accession>G0MUZ2</accession>
<dbReference type="InParanoid" id="G0MUZ2"/>
<gene>
    <name evidence="1" type="ORF">CAEBREN_02055</name>
</gene>
<keyword evidence="2" id="KW-1185">Reference proteome</keyword>
<organism evidence="2">
    <name type="scientific">Caenorhabditis brenneri</name>
    <name type="common">Nematode worm</name>
    <dbReference type="NCBI Taxonomy" id="135651"/>
    <lineage>
        <taxon>Eukaryota</taxon>
        <taxon>Metazoa</taxon>
        <taxon>Ecdysozoa</taxon>
        <taxon>Nematoda</taxon>
        <taxon>Chromadorea</taxon>
        <taxon>Rhabditida</taxon>
        <taxon>Rhabditina</taxon>
        <taxon>Rhabditomorpha</taxon>
        <taxon>Rhabditoidea</taxon>
        <taxon>Rhabditidae</taxon>
        <taxon>Peloderinae</taxon>
        <taxon>Caenorhabditis</taxon>
    </lineage>
</organism>
<dbReference type="AlphaFoldDB" id="G0MUZ2"/>